<accession>A0A812R1A9</accession>
<dbReference type="SUPFAM" id="SSF53335">
    <property type="entry name" value="S-adenosyl-L-methionine-dependent methyltransferases"/>
    <property type="match status" value="1"/>
</dbReference>
<comment type="caution">
    <text evidence="1">The sequence shown here is derived from an EMBL/GenBank/DDBJ whole genome shotgun (WGS) entry which is preliminary data.</text>
</comment>
<proteinExistence type="predicted"/>
<dbReference type="Pfam" id="PF10294">
    <property type="entry name" value="Methyltransf_16"/>
    <property type="match status" value="1"/>
</dbReference>
<dbReference type="PANTHER" id="PTHR14614">
    <property type="entry name" value="HEPATOCELLULAR CARCINOMA-ASSOCIATED ANTIGEN"/>
    <property type="match status" value="1"/>
</dbReference>
<dbReference type="Gene3D" id="3.40.50.150">
    <property type="entry name" value="Vaccinia Virus protein VP39"/>
    <property type="match status" value="1"/>
</dbReference>
<name>A0A812R1A9_9DINO</name>
<dbReference type="OrthoDB" id="440602at2759"/>
<dbReference type="InterPro" id="IPR029063">
    <property type="entry name" value="SAM-dependent_MTases_sf"/>
</dbReference>
<dbReference type="Proteomes" id="UP000604046">
    <property type="component" value="Unassembled WGS sequence"/>
</dbReference>
<organism evidence="1 2">
    <name type="scientific">Symbiodinium natans</name>
    <dbReference type="NCBI Taxonomy" id="878477"/>
    <lineage>
        <taxon>Eukaryota</taxon>
        <taxon>Sar</taxon>
        <taxon>Alveolata</taxon>
        <taxon>Dinophyceae</taxon>
        <taxon>Suessiales</taxon>
        <taxon>Symbiodiniaceae</taxon>
        <taxon>Symbiodinium</taxon>
    </lineage>
</organism>
<reference evidence="1" key="1">
    <citation type="submission" date="2021-02" db="EMBL/GenBank/DDBJ databases">
        <authorList>
            <person name="Dougan E. K."/>
            <person name="Rhodes N."/>
            <person name="Thang M."/>
            <person name="Chan C."/>
        </authorList>
    </citation>
    <scope>NUCLEOTIDE SEQUENCE</scope>
</reference>
<evidence type="ECO:0000313" key="2">
    <source>
        <dbReference type="Proteomes" id="UP000604046"/>
    </source>
</evidence>
<keyword evidence="2" id="KW-1185">Reference proteome</keyword>
<evidence type="ECO:0000313" key="1">
    <source>
        <dbReference type="EMBL" id="CAE7414154.1"/>
    </source>
</evidence>
<dbReference type="AlphaFoldDB" id="A0A812R1A9"/>
<gene>
    <name evidence="1" type="primary">mettl21a</name>
    <name evidence="1" type="ORF">SNAT2548_LOCUS22518</name>
</gene>
<sequence length="311" mass="33576">MQDDASSSSSEVPSKRRRRLPLPACVAELFGNTCQDDDALVLVNPVVVRVVLGPKLRLRVLEASPACQEAVIEQAVKHAEADRPANCTEMPKLDNEHRSLHEPKCKVLAQAIASYVEAVSTGCSLLELGAGCGMVSLTAARLGFDVLATDFRSSPLRLVAASARQQGLSTRVRTSLLDICDFSTPLPPARIIVAADVLYDAQTAEAMARRVAEAHLRGSVVLLADVGRPNRSRFLSQLRQLLPSLASRLPGFDFPVAGLAVQETDGVKVDNRRVPVQLLELPFDGPASKAVRVEVPARGADSQMQICPWFR</sequence>
<dbReference type="InterPro" id="IPR019410">
    <property type="entry name" value="Methyltransf_16"/>
</dbReference>
<dbReference type="EMBL" id="CAJNDS010002291">
    <property type="protein sequence ID" value="CAE7414154.1"/>
    <property type="molecule type" value="Genomic_DNA"/>
</dbReference>
<protein>
    <submittedName>
        <fullName evidence="1">Mettl21a protein</fullName>
    </submittedName>
</protein>